<dbReference type="InterPro" id="IPR008462">
    <property type="entry name" value="CsbD"/>
</dbReference>
<feature type="transmembrane region" description="Helical" evidence="2">
    <location>
        <begin position="63"/>
        <end position="80"/>
    </location>
</feature>
<evidence type="ECO:0000259" key="4">
    <source>
        <dbReference type="Pfam" id="PF19029"/>
    </source>
</evidence>
<sequence>MSREHVKGAVEEVAGKAQNMLGELTGDQHMQLEGNARQAAGRLQQHYGEALDDAAGFVKDRPLTTLAIVAGLGLVAGLLLHRRQG</sequence>
<dbReference type="InterPro" id="IPR036629">
    <property type="entry name" value="YjbJ_sf"/>
</dbReference>
<evidence type="ECO:0000313" key="5">
    <source>
        <dbReference type="EMBL" id="MDI2590677.1"/>
    </source>
</evidence>
<dbReference type="InterPro" id="IPR043605">
    <property type="entry name" value="DUF883_C"/>
</dbReference>
<dbReference type="Proteomes" id="UP001159100">
    <property type="component" value="Unassembled WGS sequence"/>
</dbReference>
<feature type="domain" description="CsbD-like" evidence="3">
    <location>
        <begin position="6"/>
        <end position="54"/>
    </location>
</feature>
<evidence type="ECO:0000313" key="6">
    <source>
        <dbReference type="Proteomes" id="UP001159100"/>
    </source>
</evidence>
<organism evidence="5 6">
    <name type="scientific">Pseudomonas fungipugnans</name>
    <dbReference type="NCBI Taxonomy" id="3024217"/>
    <lineage>
        <taxon>Bacteria</taxon>
        <taxon>Pseudomonadati</taxon>
        <taxon>Pseudomonadota</taxon>
        <taxon>Gammaproteobacteria</taxon>
        <taxon>Pseudomonadales</taxon>
        <taxon>Pseudomonadaceae</taxon>
        <taxon>Pseudomonas</taxon>
    </lineage>
</organism>
<gene>
    <name evidence="5" type="ORF">POF45_04405</name>
</gene>
<keyword evidence="2" id="KW-0472">Membrane</keyword>
<dbReference type="EMBL" id="JARBWL010000001">
    <property type="protein sequence ID" value="MDI2590677.1"/>
    <property type="molecule type" value="Genomic_DNA"/>
</dbReference>
<feature type="domain" description="DUF883" evidence="4">
    <location>
        <begin position="57"/>
        <end position="83"/>
    </location>
</feature>
<evidence type="ECO:0000259" key="3">
    <source>
        <dbReference type="Pfam" id="PF05532"/>
    </source>
</evidence>
<evidence type="ECO:0000256" key="2">
    <source>
        <dbReference type="SAM" id="Phobius"/>
    </source>
</evidence>
<protein>
    <submittedName>
        <fullName evidence="5">CsbD family protein</fullName>
    </submittedName>
</protein>
<keyword evidence="2" id="KW-0812">Transmembrane</keyword>
<reference evidence="5 6" key="1">
    <citation type="submission" date="2023-02" db="EMBL/GenBank/DDBJ databases">
        <title>Pseudomonas chrutzelriedensis sp. nov., a potently antifungal strain isolated from moss.</title>
        <authorList>
            <person name="Schnyder A."/>
            <person name="Kalawong R."/>
            <person name="Eberl L."/>
            <person name="Agnoli K."/>
        </authorList>
    </citation>
    <scope>NUCLEOTIDE SEQUENCE [LARGE SCALE GENOMIC DNA]</scope>
    <source>
        <strain evidence="5 6">681</strain>
    </source>
</reference>
<keyword evidence="6" id="KW-1185">Reference proteome</keyword>
<keyword evidence="2" id="KW-1133">Transmembrane helix</keyword>
<name>A0ABT6QIG2_9PSED</name>
<proteinExistence type="inferred from homology"/>
<dbReference type="Gene3D" id="1.10.1470.10">
    <property type="entry name" value="YjbJ"/>
    <property type="match status" value="1"/>
</dbReference>
<evidence type="ECO:0000256" key="1">
    <source>
        <dbReference type="ARBA" id="ARBA00009129"/>
    </source>
</evidence>
<dbReference type="SUPFAM" id="SSF69047">
    <property type="entry name" value="Hypothetical protein YjbJ"/>
    <property type="match status" value="1"/>
</dbReference>
<dbReference type="PANTHER" id="PTHR34977:SF1">
    <property type="entry name" value="UPF0337 PROTEIN YJBJ"/>
    <property type="match status" value="1"/>
</dbReference>
<accession>A0ABT6QIG2</accession>
<dbReference type="Pfam" id="PF05532">
    <property type="entry name" value="CsbD"/>
    <property type="match status" value="1"/>
</dbReference>
<dbReference type="Pfam" id="PF19029">
    <property type="entry name" value="DUF883_C"/>
    <property type="match status" value="1"/>
</dbReference>
<dbReference type="RefSeq" id="WP_259494735.1">
    <property type="nucleotide sequence ID" value="NZ_JARBWL010000001.1"/>
</dbReference>
<comment type="caution">
    <text evidence="5">The sequence shown here is derived from an EMBL/GenBank/DDBJ whole genome shotgun (WGS) entry which is preliminary data.</text>
</comment>
<dbReference type="InterPro" id="IPR050423">
    <property type="entry name" value="UPF0337_stress_rsp"/>
</dbReference>
<dbReference type="PANTHER" id="PTHR34977">
    <property type="entry name" value="UPF0337 PROTEIN YJBJ"/>
    <property type="match status" value="1"/>
</dbReference>
<comment type="similarity">
    <text evidence="1">Belongs to the UPF0337 (CsbD) family.</text>
</comment>